<dbReference type="RefSeq" id="WP_202976190.1">
    <property type="nucleotide sequence ID" value="NZ_CAUREL010000008.1"/>
</dbReference>
<dbReference type="InterPro" id="IPR021005">
    <property type="entry name" value="Znf_CGNR"/>
</dbReference>
<dbReference type="EMBL" id="JAYWLU010000005">
    <property type="protein sequence ID" value="MEX3594263.1"/>
    <property type="molecule type" value="Genomic_DNA"/>
</dbReference>
<dbReference type="Pfam" id="PF07336">
    <property type="entry name" value="ABATE"/>
    <property type="match status" value="1"/>
</dbReference>
<feature type="domain" description="Zinc finger CGNR" evidence="1">
    <location>
        <begin position="143"/>
        <end position="185"/>
    </location>
</feature>
<dbReference type="InterPro" id="IPR010852">
    <property type="entry name" value="ABATE"/>
</dbReference>
<dbReference type="Gene3D" id="1.10.3300.10">
    <property type="entry name" value="Jann2411-like domain"/>
    <property type="match status" value="1"/>
</dbReference>
<dbReference type="PANTHER" id="PTHR35525">
    <property type="entry name" value="BLL6575 PROTEIN"/>
    <property type="match status" value="1"/>
</dbReference>
<evidence type="ECO:0000313" key="2">
    <source>
        <dbReference type="EMBL" id="MEX3594263.1"/>
    </source>
</evidence>
<dbReference type="SUPFAM" id="SSF160904">
    <property type="entry name" value="Jann2411-like"/>
    <property type="match status" value="1"/>
</dbReference>
<protein>
    <submittedName>
        <fullName evidence="2">CGNR zinc finger domain-containing protein</fullName>
    </submittedName>
</protein>
<dbReference type="Proteomes" id="UP001558481">
    <property type="component" value="Unassembled WGS sequence"/>
</dbReference>
<evidence type="ECO:0000313" key="3">
    <source>
        <dbReference type="Proteomes" id="UP001558481"/>
    </source>
</evidence>
<comment type="caution">
    <text evidence="2">The sequence shown here is derived from an EMBL/GenBank/DDBJ whole genome shotgun (WGS) entry which is preliminary data.</text>
</comment>
<accession>A0ABV3V2K7</accession>
<sequence>MNTTTPPLPLQLIEEFINTRRADGDGLATHEELEQWLTSRDLAPSSISANDSELSRARAVREGLRAVIAENNAAPVASPRPDGLNPSARNEFAKLAENLPLVVDVRSSPPRLVPQAGLSDVDSALAALLVGALTAVPDGTWVRLKACREPSCRRAFYDHSRNRSRSWCSMELCGNRAKGRAFYSRNQ</sequence>
<proteinExistence type="predicted"/>
<evidence type="ECO:0000259" key="1">
    <source>
        <dbReference type="Pfam" id="PF11706"/>
    </source>
</evidence>
<dbReference type="Pfam" id="PF11706">
    <property type="entry name" value="zf-CGNR"/>
    <property type="match status" value="1"/>
</dbReference>
<name>A0ABV3V2K7_9MICC</name>
<organism evidence="2 3">
    <name type="scientific">Kocuria carniphila</name>
    <dbReference type="NCBI Taxonomy" id="262208"/>
    <lineage>
        <taxon>Bacteria</taxon>
        <taxon>Bacillati</taxon>
        <taxon>Actinomycetota</taxon>
        <taxon>Actinomycetes</taxon>
        <taxon>Micrococcales</taxon>
        <taxon>Micrococcaceae</taxon>
        <taxon>Kocuria</taxon>
    </lineage>
</organism>
<dbReference type="PANTHER" id="PTHR35525:SF3">
    <property type="entry name" value="BLL6575 PROTEIN"/>
    <property type="match status" value="1"/>
</dbReference>
<gene>
    <name evidence="2" type="ORF">VVR66_06015</name>
</gene>
<dbReference type="InterPro" id="IPR023286">
    <property type="entry name" value="ABATE_dom_sf"/>
</dbReference>
<keyword evidence="3" id="KW-1185">Reference proteome</keyword>
<reference evidence="2 3" key="1">
    <citation type="journal article" date="2024" name="Fungal Genet. Biol.">
        <title>The porcine skin microbiome exhibits broad fungal antagonism.</title>
        <authorList>
            <person name="De La Cruz K.F."/>
            <person name="Townsend E.C."/>
            <person name="Alex Cheong J.Z."/>
            <person name="Salamzade R."/>
            <person name="Liu A."/>
            <person name="Sandstrom S."/>
            <person name="Davila E."/>
            <person name="Huang L."/>
            <person name="Xu K.H."/>
            <person name="Wu S.Y."/>
            <person name="Meudt J.J."/>
            <person name="Shanmuganayagam D."/>
            <person name="Gibson A.L.F."/>
            <person name="Kalan L.R."/>
        </authorList>
    </citation>
    <scope>NUCLEOTIDE SEQUENCE [LARGE SCALE GENOMIC DNA]</scope>
    <source>
        <strain evidence="2 3">LK2625</strain>
    </source>
</reference>